<evidence type="ECO:0000313" key="5">
    <source>
        <dbReference type="EMBL" id="MDG3585074.1"/>
    </source>
</evidence>
<accession>A0ABT6FP86</accession>
<evidence type="ECO:0000256" key="3">
    <source>
        <dbReference type="ARBA" id="ARBA00022777"/>
    </source>
</evidence>
<dbReference type="PANTHER" id="PTHR43320:SF2">
    <property type="entry name" value="2-DEHYDRO-3-DEOXYGLUCONOKINASE_2-DEHYDRO-3-DEOXYGALACTONOKINASE"/>
    <property type="match status" value="1"/>
</dbReference>
<sequence length="336" mass="37232">MKKVVALGEVLLRLSTKGHLKFSQAIELNADYGGSELNVLTGLANFGMQAEMVTRLPENDIAQTALMQMRKYNIGTKHILKGGKRLGLYFLEKGASVRGSKIIYDRAHSSFADIEKGMIDWETVFKDAAWFHWSGITPGVSQGAADVCLEAIEKATQLGLTVSTDFNYRANLWNYGKTPGDIMEKMVSKCHVILAGDYASKQYFNIVPDGDSEEKLQQSLCEKLKQRFPNSKKIIITNRKNISALHNKWSAVMYDGEKMRSSQSYDITDIVDRIGAGDSFMGALIYGLSHYNDQKALDFAVAASCLKHTIYGDANLVSKDDVENLMGGDTSGRVNR</sequence>
<dbReference type="Pfam" id="PF00294">
    <property type="entry name" value="PfkB"/>
    <property type="match status" value="1"/>
</dbReference>
<dbReference type="InterPro" id="IPR052700">
    <property type="entry name" value="Carb_kinase_PfkB-like"/>
</dbReference>
<dbReference type="Proteomes" id="UP001153642">
    <property type="component" value="Unassembled WGS sequence"/>
</dbReference>
<dbReference type="RefSeq" id="WP_277898803.1">
    <property type="nucleotide sequence ID" value="NZ_JAPMUA010000001.1"/>
</dbReference>
<dbReference type="InterPro" id="IPR029056">
    <property type="entry name" value="Ribokinase-like"/>
</dbReference>
<evidence type="ECO:0000259" key="4">
    <source>
        <dbReference type="Pfam" id="PF00294"/>
    </source>
</evidence>
<dbReference type="PANTHER" id="PTHR43320">
    <property type="entry name" value="SUGAR KINASE"/>
    <property type="match status" value="1"/>
</dbReference>
<dbReference type="InterPro" id="IPR011611">
    <property type="entry name" value="PfkB_dom"/>
</dbReference>
<gene>
    <name evidence="5" type="ORF">OSR52_04280</name>
</gene>
<evidence type="ECO:0000256" key="2">
    <source>
        <dbReference type="ARBA" id="ARBA00022679"/>
    </source>
</evidence>
<keyword evidence="2" id="KW-0808">Transferase</keyword>
<proteinExistence type="inferred from homology"/>
<organism evidence="5 6">
    <name type="scientific">Galbibacter pacificus</name>
    <dbReference type="NCBI Taxonomy" id="2996052"/>
    <lineage>
        <taxon>Bacteria</taxon>
        <taxon>Pseudomonadati</taxon>
        <taxon>Bacteroidota</taxon>
        <taxon>Flavobacteriia</taxon>
        <taxon>Flavobacteriales</taxon>
        <taxon>Flavobacteriaceae</taxon>
        <taxon>Galbibacter</taxon>
    </lineage>
</organism>
<comment type="similarity">
    <text evidence="1">Belongs to the carbohydrate kinase PfkB family.</text>
</comment>
<dbReference type="CDD" id="cd01166">
    <property type="entry name" value="KdgK"/>
    <property type="match status" value="1"/>
</dbReference>
<dbReference type="SUPFAM" id="SSF53613">
    <property type="entry name" value="Ribokinase-like"/>
    <property type="match status" value="1"/>
</dbReference>
<comment type="caution">
    <text evidence="5">The sequence shown here is derived from an EMBL/GenBank/DDBJ whole genome shotgun (WGS) entry which is preliminary data.</text>
</comment>
<evidence type="ECO:0000313" key="6">
    <source>
        <dbReference type="Proteomes" id="UP001153642"/>
    </source>
</evidence>
<keyword evidence="6" id="KW-1185">Reference proteome</keyword>
<name>A0ABT6FP86_9FLAO</name>
<evidence type="ECO:0000256" key="1">
    <source>
        <dbReference type="ARBA" id="ARBA00010688"/>
    </source>
</evidence>
<keyword evidence="3 5" id="KW-0418">Kinase</keyword>
<protein>
    <submittedName>
        <fullName evidence="5">Sugar kinase</fullName>
    </submittedName>
</protein>
<dbReference type="Gene3D" id="3.40.1190.20">
    <property type="match status" value="1"/>
</dbReference>
<dbReference type="EMBL" id="JAPMUA010000001">
    <property type="protein sequence ID" value="MDG3585074.1"/>
    <property type="molecule type" value="Genomic_DNA"/>
</dbReference>
<feature type="domain" description="Carbohydrate kinase PfkB" evidence="4">
    <location>
        <begin position="1"/>
        <end position="314"/>
    </location>
</feature>
<reference evidence="5" key="1">
    <citation type="submission" date="2022-11" db="EMBL/GenBank/DDBJ databases">
        <title>High-quality draft genome sequence of Galbibacter sp. strain CMA-7.</title>
        <authorList>
            <person name="Wei L."/>
            <person name="Dong C."/>
            <person name="Shao Z."/>
        </authorList>
    </citation>
    <scope>NUCLEOTIDE SEQUENCE</scope>
    <source>
        <strain evidence="5">CMA-7</strain>
    </source>
</reference>
<dbReference type="GO" id="GO:0016301">
    <property type="term" value="F:kinase activity"/>
    <property type="evidence" value="ECO:0007669"/>
    <property type="project" value="UniProtKB-KW"/>
</dbReference>